<evidence type="ECO:0000313" key="24">
    <source>
        <dbReference type="Proteomes" id="UP000109780"/>
    </source>
</evidence>
<keyword evidence="9" id="KW-0165">Cleavage on pair of basic residues</keyword>
<keyword evidence="18" id="KW-1038">Host endoplasmic reticulum</keyword>
<organism evidence="23 24">
    <name type="scientific">Spider monkey simian foamy virus</name>
    <dbReference type="NCBI Taxonomy" id="2170200"/>
    <lineage>
        <taxon>Viruses</taxon>
        <taxon>Riboviria</taxon>
        <taxon>Pararnavirae</taxon>
        <taxon>Artverviricota</taxon>
        <taxon>Revtraviricetes</taxon>
        <taxon>Ortervirales</taxon>
        <taxon>Retroviridae</taxon>
        <taxon>Spumaretrovirinae</taxon>
        <taxon>Simiispumavirus</taxon>
        <taxon>Simiispumavirus atespp</taxon>
    </lineage>
</organism>
<evidence type="ECO:0000256" key="12">
    <source>
        <dbReference type="ARBA" id="ARBA00022870"/>
    </source>
</evidence>
<evidence type="ECO:0000256" key="9">
    <source>
        <dbReference type="ARBA" id="ARBA00022685"/>
    </source>
</evidence>
<evidence type="ECO:0000256" key="6">
    <source>
        <dbReference type="ARBA" id="ARBA00004641"/>
    </source>
</evidence>
<dbReference type="Proteomes" id="UP000109780">
    <property type="component" value="Segment"/>
</dbReference>
<proteinExistence type="predicted"/>
<dbReference type="InterPro" id="IPR005070">
    <property type="entry name" value="Foamy_env"/>
</dbReference>
<comment type="subunit">
    <text evidence="21">The mature envelope protein consists of a trimer of SU-TM heterodimers. The N-terminus of leader peptide specifically interacts with Gag protein. This specific interaction between Gag protein and Env glycoprotein may allow particle egress.</text>
</comment>
<keyword evidence="11" id="KW-0946">Virion</keyword>
<comment type="function">
    <text evidence="1">The leader peptide is a component of released, infectious virions and is required for particle budding.</text>
</comment>
<sequence>MAPPLTLQEWMLWNKKRNLETWTNNSSALTSEAKQMLLDEAEDINNLGKPTLKHRFSYLCYLACATTTRIVGWIVFVCLLIAVICITCFVTMARMQWKQAIITHGAVIDWNQTTHKIIPVALRSKRSPRDLVRIVEEKWIEINATGIPQGVYLTPHPKPIIVKERILGLSQIVLINSESIASSMEIKQEHKSLLTKIINEEMKSLRDVMLDFELPLDDPKTQKEYIQQRCFQEFKDCYLVKYNTPNKPWPTDYVLQDMCPLPGGEYPPQNAWNYYLKIQNIRPKDWTSGKYYGSARMGGFWVPPKLKQQNFTHVLFCSNKLYGKWYNSTNTVELNENLLLKRLTNLFMNNESSSQLKNRAMPREWHSSGQNALFRNITRIDYCMLPEAVILLNTTKTDYSLWEGDCNIYTNNVTKHPACANFDYKDRPKLHPYTCRHWRLKEQEQTKCLGEQTNKCIYYPAYSSPEYLWDFGWLAYNGNFPSPVCEQQEKIREPKYELYSLYGECMRATEQLSLEQVLLGLHGFIRFQHDPITQMPKERAFIGLDSPKWPPIYPNVTGETRASCPSKRQRRDVDNNWNKLQKAGYAITNSVKQIAQISDLNDESIVSGLYLLRDHVVTLMEATLHDVSALEDSIAIQHFHTHLMQLKLLLMENRVDWSYIDTQWIKTQLQLNDEDMKVLRRTARALVYNIDHIEDTKTSTIWEIAMYYEIIVPSVIYSTNWNVQNVGHLIASAGSLTLVKVKHPYEIINQECGIIKYLHIENCQETDYVICDTIEEVQPCGNQTGSDCPVLAEPVPDGFHVIESLKNGSYIYMSHYQDCSLTPYIPQVVTVNATIKCLGRNLKPPLSQTEAETNLVLTPQVPRLKIQLPHLVGVITKLKGIQVKITSTWETIKDQIDRAQAELLRLDLHEGDSANWLKQLSKATEDIWPAAAATFGKVGDFLSGTFGGLFGTLGYIKPIIVGIVILLLIVIVCKILSWLPSKRKTQ</sequence>
<evidence type="ECO:0000256" key="2">
    <source>
        <dbReference type="ARBA" id="ARBA00004208"/>
    </source>
</evidence>
<keyword evidence="17" id="KW-0325">Glycoprotein</keyword>
<feature type="transmembrane region" description="Helical" evidence="22">
    <location>
        <begin position="959"/>
        <end position="979"/>
    </location>
</feature>
<evidence type="ECO:0000256" key="17">
    <source>
        <dbReference type="ARBA" id="ARBA00023180"/>
    </source>
</evidence>
<keyword evidence="12" id="KW-1043">Host membrane</keyword>
<dbReference type="KEGG" id="vg:37620043"/>
<dbReference type="GO" id="GO:0019031">
    <property type="term" value="C:viral envelope"/>
    <property type="evidence" value="ECO:0007669"/>
    <property type="project" value="UniProtKB-KW"/>
</dbReference>
<keyword evidence="14" id="KW-0735">Signal-anchor</keyword>
<evidence type="ECO:0000256" key="21">
    <source>
        <dbReference type="ARBA" id="ARBA00046477"/>
    </source>
</evidence>
<evidence type="ECO:0000256" key="16">
    <source>
        <dbReference type="ARBA" id="ARBA00023136"/>
    </source>
</evidence>
<evidence type="ECO:0000256" key="3">
    <source>
        <dbReference type="ARBA" id="ARBA00004291"/>
    </source>
</evidence>
<evidence type="ECO:0000256" key="4">
    <source>
        <dbReference type="ARBA" id="ARBA00004482"/>
    </source>
</evidence>
<keyword evidence="13" id="KW-0261">Viral envelope protein</keyword>
<evidence type="ECO:0000256" key="10">
    <source>
        <dbReference type="ARBA" id="ARBA00022692"/>
    </source>
</evidence>
<keyword evidence="10 22" id="KW-0812">Transmembrane</keyword>
<evidence type="ECO:0000256" key="15">
    <source>
        <dbReference type="ARBA" id="ARBA00022989"/>
    </source>
</evidence>
<evidence type="ECO:0000256" key="7">
    <source>
        <dbReference type="ARBA" id="ARBA00004650"/>
    </source>
</evidence>
<dbReference type="RefSeq" id="YP_009508562.1">
    <property type="nucleotide sequence ID" value="NC_039027.1"/>
</dbReference>
<evidence type="ECO:0000256" key="19">
    <source>
        <dbReference type="ARBA" id="ARBA00024648"/>
    </source>
</evidence>
<name>A8HC79_9RETR</name>
<evidence type="ECO:0000256" key="1">
    <source>
        <dbReference type="ARBA" id="ARBA00002261"/>
    </source>
</evidence>
<keyword evidence="15 22" id="KW-1133">Transmembrane helix</keyword>
<gene>
    <name evidence="23" type="primary">env</name>
</gene>
<reference evidence="23 24" key="1">
    <citation type="journal article" date="2007" name="Virology">
        <title>The complete nucleotide sequence of a New World simian foamy virus.</title>
        <authorList>
            <person name="Thumer L."/>
            <person name="Rethwilm A."/>
            <person name="Holmes E.C."/>
            <person name="Bodem J."/>
        </authorList>
    </citation>
    <scope>NUCLEOTIDE SEQUENCE [LARGE SCALE GENOMIC DNA]</scope>
    <source>
        <strain evidence="23">ATCC VR-940</strain>
    </source>
</reference>
<feature type="transmembrane region" description="Helical" evidence="22">
    <location>
        <begin position="70"/>
        <end position="93"/>
    </location>
</feature>
<comment type="function">
    <text evidence="19">The transmembrane protein (TM) acts as a class I viral fusion protein. Under the current model, the protein has at least 3 conformational states: pre-fusion native state, pre-hairpin intermediate state, and post-fusion hairpin state. During viral and target cell membrane fusion, the coiled coil regions (heptad repeats) assume a trimer-of-hairpins structure, positioning the fusion peptide in close proximity to the C-terminal region of the ectodomain. The formation of this structure appears to drive apposition and subsequent fusion of viral and target cell membranes. Membranes fusion leads to delivery of the nucleocapsid into the cytoplasm.</text>
</comment>
<evidence type="ECO:0000313" key="23">
    <source>
        <dbReference type="EMBL" id="ABV59400.1"/>
    </source>
</evidence>
<accession>A8HC79</accession>
<keyword evidence="16 22" id="KW-0472">Membrane</keyword>
<evidence type="ECO:0000256" key="8">
    <source>
        <dbReference type="ARBA" id="ARBA00015457"/>
    </source>
</evidence>
<evidence type="ECO:0000256" key="5">
    <source>
        <dbReference type="ARBA" id="ARBA00004563"/>
    </source>
</evidence>
<evidence type="ECO:0000256" key="14">
    <source>
        <dbReference type="ARBA" id="ARBA00022968"/>
    </source>
</evidence>
<keyword evidence="24" id="KW-1185">Reference proteome</keyword>
<evidence type="ECO:0000256" key="11">
    <source>
        <dbReference type="ARBA" id="ARBA00022844"/>
    </source>
</evidence>
<dbReference type="Pfam" id="PF03408">
    <property type="entry name" value="Foamy_virus_ENV"/>
    <property type="match status" value="1"/>
</dbReference>
<evidence type="ECO:0000256" key="18">
    <source>
        <dbReference type="ARBA" id="ARBA00023184"/>
    </source>
</evidence>
<evidence type="ECO:0000256" key="20">
    <source>
        <dbReference type="ARBA" id="ARBA00029888"/>
    </source>
</evidence>
<dbReference type="GO" id="GO:0044167">
    <property type="term" value="C:host cell endoplasmic reticulum membrane"/>
    <property type="evidence" value="ECO:0007669"/>
    <property type="project" value="UniProtKB-SubCell"/>
</dbReference>
<dbReference type="GeneID" id="37620043"/>
<dbReference type="EMBL" id="EU010385">
    <property type="protein sequence ID" value="ABV59400.1"/>
    <property type="molecule type" value="Genomic_DNA"/>
</dbReference>
<evidence type="ECO:0000256" key="22">
    <source>
        <dbReference type="SAM" id="Phobius"/>
    </source>
</evidence>
<protein>
    <recommendedName>
        <fullName evidence="8">Envelope glycoprotein gp130</fullName>
    </recommendedName>
    <alternativeName>
        <fullName evidence="20">Env polyprotein</fullName>
    </alternativeName>
</protein>
<evidence type="ECO:0000256" key="13">
    <source>
        <dbReference type="ARBA" id="ARBA00022879"/>
    </source>
</evidence>
<comment type="subcellular location">
    <subcellularLocation>
        <location evidence="3">Host endoplasmic reticulum membrane</location>
        <topology evidence="3">Peripheral membrane protein</topology>
    </subcellularLocation>
    <subcellularLocation>
        <location evidence="4">Host endoplasmic reticulum membrane</location>
        <topology evidence="4">Single-pass type I membrane protein</topology>
    </subcellularLocation>
    <subcellularLocation>
        <location evidence="6">Host endoplasmic reticulum membrane</location>
        <topology evidence="6">Single-pass type II membrane protein</topology>
    </subcellularLocation>
    <subcellularLocation>
        <location evidence="7">Virion membrane</location>
        <topology evidence="7">Peripheral membrane protein</topology>
    </subcellularLocation>
    <subcellularLocation>
        <location evidence="5">Virion membrane</location>
        <topology evidence="5">Single-pass type I membrane protein</topology>
    </subcellularLocation>
    <subcellularLocation>
        <location evidence="2">Virion membrane</location>
        <topology evidence="2">Single-pass type II membrane protein</topology>
    </subcellularLocation>
</comment>
<dbReference type="GO" id="GO:0055036">
    <property type="term" value="C:virion membrane"/>
    <property type="evidence" value="ECO:0007669"/>
    <property type="project" value="UniProtKB-SubCell"/>
</dbReference>